<proteinExistence type="predicted"/>
<evidence type="ECO:0000256" key="1">
    <source>
        <dbReference type="SAM" id="SignalP"/>
    </source>
</evidence>
<dbReference type="Proteomes" id="UP000282125">
    <property type="component" value="Unassembled WGS sequence"/>
</dbReference>
<dbReference type="AlphaFoldDB" id="A0A3P3DQ82"/>
<dbReference type="SUPFAM" id="SSF52833">
    <property type="entry name" value="Thioredoxin-like"/>
    <property type="match status" value="1"/>
</dbReference>
<reference evidence="2 3" key="1">
    <citation type="submission" date="2018-11" db="EMBL/GenBank/DDBJ databases">
        <title>Gemmobacter sp. nov., YIM 102744-1 draft genome.</title>
        <authorList>
            <person name="Li G."/>
            <person name="Jiang Y."/>
        </authorList>
    </citation>
    <scope>NUCLEOTIDE SEQUENCE [LARGE SCALE GENOMIC DNA]</scope>
    <source>
        <strain evidence="2 3">YIM 102744-1</strain>
    </source>
</reference>
<evidence type="ECO:0000313" key="3">
    <source>
        <dbReference type="Proteomes" id="UP000282125"/>
    </source>
</evidence>
<accession>A0A3P3DQ82</accession>
<dbReference type="OrthoDB" id="9808254at2"/>
<name>A0A3P3DQ82_9RHOB</name>
<keyword evidence="3" id="KW-1185">Reference proteome</keyword>
<gene>
    <name evidence="2" type="ORF">EG244_06620</name>
</gene>
<protein>
    <submittedName>
        <fullName evidence="2">DUF1223 domain-containing protein</fullName>
    </submittedName>
</protein>
<dbReference type="PANTHER" id="PTHR36057">
    <property type="match status" value="1"/>
</dbReference>
<dbReference type="InterPro" id="IPR010634">
    <property type="entry name" value="DUF1223"/>
</dbReference>
<feature type="chain" id="PRO_5017990122" evidence="1">
    <location>
        <begin position="33"/>
        <end position="246"/>
    </location>
</feature>
<dbReference type="PANTHER" id="PTHR36057:SF1">
    <property type="entry name" value="LIPOPROTEIN LIPID ATTACHMENT SITE-LIKE PROTEIN, PUTATIVE (DUF1223)-RELATED"/>
    <property type="match status" value="1"/>
</dbReference>
<keyword evidence="1" id="KW-0732">Signal</keyword>
<feature type="signal peptide" evidence="1">
    <location>
        <begin position="1"/>
        <end position="32"/>
    </location>
</feature>
<dbReference type="InterPro" id="IPR036249">
    <property type="entry name" value="Thioredoxin-like_sf"/>
</dbReference>
<dbReference type="EMBL" id="RRAZ01000007">
    <property type="protein sequence ID" value="RRH76423.1"/>
    <property type="molecule type" value="Genomic_DNA"/>
</dbReference>
<sequence length="246" mass="26577">MTDQGFQQFCRPLRAAGAGLAMSLLSLSGALAGEGAQSPVLVELFTSQGCISCPPADEVFARLADEPGVIALALHVDYWDYLGWEDAFADPAHTTRQKRYALAAGAKMIYTPQVILNGSERLQGAREAEIRAQIAELATRPVPVGLHLKREEGDLEIEVSADPPLSHPAVLHLVRYLPGSEVEIERGENAGQTITYRNVVTSWTRLADWQGQAPISLRLPIEGDEPLVVIVQQPGPGAVLAVQRLD</sequence>
<organism evidence="2 3">
    <name type="scientific">Falsigemmobacter faecalis</name>
    <dbReference type="NCBI Taxonomy" id="2488730"/>
    <lineage>
        <taxon>Bacteria</taxon>
        <taxon>Pseudomonadati</taxon>
        <taxon>Pseudomonadota</taxon>
        <taxon>Alphaproteobacteria</taxon>
        <taxon>Rhodobacterales</taxon>
        <taxon>Paracoccaceae</taxon>
        <taxon>Falsigemmobacter</taxon>
    </lineage>
</organism>
<dbReference type="Pfam" id="PF06764">
    <property type="entry name" value="DUF1223"/>
    <property type="match status" value="1"/>
</dbReference>
<comment type="caution">
    <text evidence="2">The sequence shown here is derived from an EMBL/GenBank/DDBJ whole genome shotgun (WGS) entry which is preliminary data.</text>
</comment>
<evidence type="ECO:0000313" key="2">
    <source>
        <dbReference type="EMBL" id="RRH76423.1"/>
    </source>
</evidence>